<protein>
    <submittedName>
        <fullName evidence="2">Uncharacterized protein</fullName>
    </submittedName>
</protein>
<reference evidence="2" key="1">
    <citation type="submission" date="2013-10" db="EMBL/GenBank/DDBJ databases">
        <title>Genomic analysis of the causative agents of coccidiosis in chickens.</title>
        <authorList>
            <person name="Reid A.J."/>
            <person name="Blake D."/>
            <person name="Billington K."/>
            <person name="Browne H."/>
            <person name="Dunn M."/>
            <person name="Hung S."/>
            <person name="Kawahara F."/>
            <person name="Miranda-Saavedra D."/>
            <person name="Mourier T."/>
            <person name="Nagra H."/>
            <person name="Otto T.D."/>
            <person name="Rawlings N."/>
            <person name="Sanchez A."/>
            <person name="Sanders M."/>
            <person name="Subramaniam C."/>
            <person name="Tay Y."/>
            <person name="Dear P."/>
            <person name="Doerig C."/>
            <person name="Gruber A."/>
            <person name="Parkinson J."/>
            <person name="Shirley M."/>
            <person name="Wan K.L."/>
            <person name="Berriman M."/>
            <person name="Tomley F."/>
            <person name="Pain A."/>
        </authorList>
    </citation>
    <scope>NUCLEOTIDE SEQUENCE</scope>
    <source>
        <strain evidence="2">Houghton</strain>
    </source>
</reference>
<proteinExistence type="predicted"/>
<organism evidence="2 3">
    <name type="scientific">Eimeria acervulina</name>
    <name type="common">Coccidian parasite</name>
    <dbReference type="NCBI Taxonomy" id="5801"/>
    <lineage>
        <taxon>Eukaryota</taxon>
        <taxon>Sar</taxon>
        <taxon>Alveolata</taxon>
        <taxon>Apicomplexa</taxon>
        <taxon>Conoidasida</taxon>
        <taxon>Coccidia</taxon>
        <taxon>Eucoccidiorida</taxon>
        <taxon>Eimeriorina</taxon>
        <taxon>Eimeriidae</taxon>
        <taxon>Eimeria</taxon>
    </lineage>
</organism>
<evidence type="ECO:0000256" key="1">
    <source>
        <dbReference type="SAM" id="MobiDB-lite"/>
    </source>
</evidence>
<dbReference type="OMA" id="VFQPHGD"/>
<gene>
    <name evidence="2" type="ORF">EAH_00068480</name>
</gene>
<evidence type="ECO:0000313" key="3">
    <source>
        <dbReference type="Proteomes" id="UP000018050"/>
    </source>
</evidence>
<dbReference type="Proteomes" id="UP000018050">
    <property type="component" value="Unassembled WGS sequence"/>
</dbReference>
<feature type="region of interest" description="Disordered" evidence="1">
    <location>
        <begin position="1"/>
        <end position="32"/>
    </location>
</feature>
<dbReference type="AlphaFoldDB" id="U6GX62"/>
<sequence>MGLQAVFQPHGDDATNSLTAPLFGPPPAQQPMGLQAVFESHGDDAANSLTAPLSAPPPAQQLMGLQAVFESHGDDATNWLTAPSFAFPPAQQLMGLQTVFQPHGDDAANSLTAPSFAFPPAQQLMGLQAVFQTQDDGAANSLTAPSFAGHVPLDGAEALNPEAWLDGIPPIISGAVDLQNTQLAPSVAAEPDDEGASTSVLGVGLLPHSEGVADVPPSVLNHPFVRLPILGDGVVIRRIKVENLFNPHRMKVPLYLVLLKLKKLFSQAILNQEDVNALVTATEHLISTAWRQALKGPRKNRPVCAAEAFGYYFLTFDALVCVFQLLGNNMELHLWWGKFIAAFNHDPSSFMRPIGSRAGGVHRRLVQRICAVLEVYKAAKRPAPKEVIELKNMLFGSPSAPGDFKDRKWDPWRKDAKGI</sequence>
<keyword evidence="3" id="KW-1185">Reference proteome</keyword>
<dbReference type="GeneID" id="25274915"/>
<accession>U6GX62</accession>
<evidence type="ECO:0000313" key="2">
    <source>
        <dbReference type="EMBL" id="CDI83119.1"/>
    </source>
</evidence>
<dbReference type="VEuPathDB" id="ToxoDB:EAH_00068480"/>
<dbReference type="RefSeq" id="XP_013247705.1">
    <property type="nucleotide sequence ID" value="XM_013392251.1"/>
</dbReference>
<name>U6GX62_EIMAC</name>
<dbReference type="OrthoDB" id="347609at2759"/>
<reference evidence="2" key="2">
    <citation type="submission" date="2013-10" db="EMBL/GenBank/DDBJ databases">
        <authorList>
            <person name="Aslett M."/>
        </authorList>
    </citation>
    <scope>NUCLEOTIDE SEQUENCE</scope>
    <source>
        <strain evidence="2">Houghton</strain>
    </source>
</reference>
<dbReference type="EMBL" id="HG673247">
    <property type="protein sequence ID" value="CDI83119.1"/>
    <property type="molecule type" value="Genomic_DNA"/>
</dbReference>